<reference evidence="1 2" key="1">
    <citation type="journal article" date="2009" name="Nature">
        <title>The Sorghum bicolor genome and the diversification of grasses.</title>
        <authorList>
            <person name="Paterson A.H."/>
            <person name="Bowers J.E."/>
            <person name="Bruggmann R."/>
            <person name="Dubchak I."/>
            <person name="Grimwood J."/>
            <person name="Gundlach H."/>
            <person name="Haberer G."/>
            <person name="Hellsten U."/>
            <person name="Mitros T."/>
            <person name="Poliakov A."/>
            <person name="Schmutz J."/>
            <person name="Spannagl M."/>
            <person name="Tang H."/>
            <person name="Wang X."/>
            <person name="Wicker T."/>
            <person name="Bharti A.K."/>
            <person name="Chapman J."/>
            <person name="Feltus F.A."/>
            <person name="Gowik U."/>
            <person name="Grigoriev I.V."/>
            <person name="Lyons E."/>
            <person name="Maher C.A."/>
            <person name="Martis M."/>
            <person name="Narechania A."/>
            <person name="Otillar R.P."/>
            <person name="Penning B.W."/>
            <person name="Salamov A.A."/>
            <person name="Wang Y."/>
            <person name="Zhang L."/>
            <person name="Carpita N.C."/>
            <person name="Freeling M."/>
            <person name="Gingle A.R."/>
            <person name="Hash C.T."/>
            <person name="Keller B."/>
            <person name="Klein P."/>
            <person name="Kresovich S."/>
            <person name="McCann M.C."/>
            <person name="Ming R."/>
            <person name="Peterson D.G."/>
            <person name="Mehboob-ur-Rahman"/>
            <person name="Ware D."/>
            <person name="Westhoff P."/>
            <person name="Mayer K.F."/>
            <person name="Messing J."/>
            <person name="Rokhsar D.S."/>
        </authorList>
    </citation>
    <scope>NUCLEOTIDE SEQUENCE [LARGE SCALE GENOMIC DNA]</scope>
    <source>
        <strain evidence="2">cv. BTx623</strain>
    </source>
</reference>
<feature type="non-terminal residue" evidence="1">
    <location>
        <position position="217"/>
    </location>
</feature>
<proteinExistence type="predicted"/>
<dbReference type="Proteomes" id="UP000000768">
    <property type="component" value="Chromosome 2"/>
</dbReference>
<name>A0A1B6QB49_SORBI</name>
<dbReference type="OMA" id="ARIRMCG"/>
<dbReference type="PANTHER" id="PTHR33248">
    <property type="entry name" value="ZINC ION-BINDING PROTEIN"/>
    <property type="match status" value="1"/>
</dbReference>
<keyword evidence="2" id="KW-1185">Reference proteome</keyword>
<sequence length="217" mass="24502">MSSSSSRSSSWSPSFGEGGGGGAYDGHGSPVSYCVGPLDYQPETKCYCNVKACQWISWSFKNSGMRYLKCQKARLRMYCGFFRWVDLDYLDSAFFKQLLNDMRGAIWDLRKVVAQKDARLCANDTELKLMHKQLHDQMKLVEAKDLCMHDLDAKMKKKDRFIGMLVWMFWQTMQTVILLTVECGRQATGNAGCGVCVSDHLGVGGRSVEITWLEASQ</sequence>
<protein>
    <recommendedName>
        <fullName evidence="3">Zinc finger GRF-type domain-containing protein</fullName>
    </recommendedName>
</protein>
<dbReference type="Gramene" id="KXG35121">
    <property type="protein sequence ID" value="KXG35121"/>
    <property type="gene ID" value="SORBI_3002G134700"/>
</dbReference>
<organism evidence="1 2">
    <name type="scientific">Sorghum bicolor</name>
    <name type="common">Sorghum</name>
    <name type="synonym">Sorghum vulgare</name>
    <dbReference type="NCBI Taxonomy" id="4558"/>
    <lineage>
        <taxon>Eukaryota</taxon>
        <taxon>Viridiplantae</taxon>
        <taxon>Streptophyta</taxon>
        <taxon>Embryophyta</taxon>
        <taxon>Tracheophyta</taxon>
        <taxon>Spermatophyta</taxon>
        <taxon>Magnoliopsida</taxon>
        <taxon>Liliopsida</taxon>
        <taxon>Poales</taxon>
        <taxon>Poaceae</taxon>
        <taxon>PACMAD clade</taxon>
        <taxon>Panicoideae</taxon>
        <taxon>Andropogonodae</taxon>
        <taxon>Andropogoneae</taxon>
        <taxon>Sorghinae</taxon>
        <taxon>Sorghum</taxon>
    </lineage>
</organism>
<evidence type="ECO:0000313" key="1">
    <source>
        <dbReference type="EMBL" id="KXG35121.1"/>
    </source>
</evidence>
<gene>
    <name evidence="1" type="ORF">SORBI_3002G134700</name>
</gene>
<dbReference type="AlphaFoldDB" id="A0A1B6QB49"/>
<dbReference type="EMBL" id="CM000761">
    <property type="protein sequence ID" value="KXG35121.1"/>
    <property type="molecule type" value="Genomic_DNA"/>
</dbReference>
<evidence type="ECO:0000313" key="2">
    <source>
        <dbReference type="Proteomes" id="UP000000768"/>
    </source>
</evidence>
<reference evidence="2" key="2">
    <citation type="journal article" date="2018" name="Plant J.">
        <title>The Sorghum bicolor reference genome: improved assembly, gene annotations, a transcriptome atlas, and signatures of genome organization.</title>
        <authorList>
            <person name="McCormick R.F."/>
            <person name="Truong S.K."/>
            <person name="Sreedasyam A."/>
            <person name="Jenkins J."/>
            <person name="Shu S."/>
            <person name="Sims D."/>
            <person name="Kennedy M."/>
            <person name="Amirebrahimi M."/>
            <person name="Weers B.D."/>
            <person name="McKinley B."/>
            <person name="Mattison A."/>
            <person name="Morishige D.T."/>
            <person name="Grimwood J."/>
            <person name="Schmutz J."/>
            <person name="Mullet J.E."/>
        </authorList>
    </citation>
    <scope>NUCLEOTIDE SEQUENCE [LARGE SCALE GENOMIC DNA]</scope>
    <source>
        <strain evidence="2">cv. BTx623</strain>
    </source>
</reference>
<dbReference type="InParanoid" id="A0A1B6QB49"/>
<evidence type="ECO:0008006" key="3">
    <source>
        <dbReference type="Google" id="ProtNLM"/>
    </source>
</evidence>
<accession>A0A1B6QB49</accession>